<proteinExistence type="predicted"/>
<organism evidence="1">
    <name type="scientific">Anguilla anguilla</name>
    <name type="common">European freshwater eel</name>
    <name type="synonym">Muraena anguilla</name>
    <dbReference type="NCBI Taxonomy" id="7936"/>
    <lineage>
        <taxon>Eukaryota</taxon>
        <taxon>Metazoa</taxon>
        <taxon>Chordata</taxon>
        <taxon>Craniata</taxon>
        <taxon>Vertebrata</taxon>
        <taxon>Euteleostomi</taxon>
        <taxon>Actinopterygii</taxon>
        <taxon>Neopterygii</taxon>
        <taxon>Teleostei</taxon>
        <taxon>Anguilliformes</taxon>
        <taxon>Anguillidae</taxon>
        <taxon>Anguilla</taxon>
    </lineage>
</organism>
<protein>
    <submittedName>
        <fullName evidence="1">Uncharacterized protein</fullName>
    </submittedName>
</protein>
<sequence length="54" mass="5922">MVFFHPPLSFISPTVCIEEHLVGCHMLAFSLRASQLLLLQTNGAVSLALCKHAE</sequence>
<name>A0A0E9RIQ2_ANGAN</name>
<accession>A0A0E9RIQ2</accession>
<dbReference type="EMBL" id="GBXM01080262">
    <property type="protein sequence ID" value="JAH28315.1"/>
    <property type="molecule type" value="Transcribed_RNA"/>
</dbReference>
<reference evidence="1" key="1">
    <citation type="submission" date="2014-11" db="EMBL/GenBank/DDBJ databases">
        <authorList>
            <person name="Amaro Gonzalez C."/>
        </authorList>
    </citation>
    <scope>NUCLEOTIDE SEQUENCE</scope>
</reference>
<dbReference type="AlphaFoldDB" id="A0A0E9RIQ2"/>
<evidence type="ECO:0000313" key="1">
    <source>
        <dbReference type="EMBL" id="JAH28315.1"/>
    </source>
</evidence>
<reference evidence="1" key="2">
    <citation type="journal article" date="2015" name="Fish Shellfish Immunol.">
        <title>Early steps in the European eel (Anguilla anguilla)-Vibrio vulnificus interaction in the gills: Role of the RtxA13 toxin.</title>
        <authorList>
            <person name="Callol A."/>
            <person name="Pajuelo D."/>
            <person name="Ebbesson L."/>
            <person name="Teles M."/>
            <person name="MacKenzie S."/>
            <person name="Amaro C."/>
        </authorList>
    </citation>
    <scope>NUCLEOTIDE SEQUENCE</scope>
</reference>